<accession>A0A5B6V7N5</accession>
<gene>
    <name evidence="1" type="ORF">EPI10_000318</name>
</gene>
<evidence type="ECO:0000313" key="1">
    <source>
        <dbReference type="EMBL" id="KAA3465117.1"/>
    </source>
</evidence>
<dbReference type="EMBL" id="SMMG02000007">
    <property type="protein sequence ID" value="KAA3465117.1"/>
    <property type="molecule type" value="Genomic_DNA"/>
</dbReference>
<organism evidence="1 2">
    <name type="scientific">Gossypium australe</name>
    <dbReference type="NCBI Taxonomy" id="47621"/>
    <lineage>
        <taxon>Eukaryota</taxon>
        <taxon>Viridiplantae</taxon>
        <taxon>Streptophyta</taxon>
        <taxon>Embryophyta</taxon>
        <taxon>Tracheophyta</taxon>
        <taxon>Spermatophyta</taxon>
        <taxon>Magnoliopsida</taxon>
        <taxon>eudicotyledons</taxon>
        <taxon>Gunneridae</taxon>
        <taxon>Pentapetalae</taxon>
        <taxon>rosids</taxon>
        <taxon>malvids</taxon>
        <taxon>Malvales</taxon>
        <taxon>Malvaceae</taxon>
        <taxon>Malvoideae</taxon>
        <taxon>Gossypium</taxon>
    </lineage>
</organism>
<name>A0A5B6V7N5_9ROSI</name>
<comment type="caution">
    <text evidence="1">The sequence shown here is derived from an EMBL/GenBank/DDBJ whole genome shotgun (WGS) entry which is preliminary data.</text>
</comment>
<dbReference type="GO" id="GO:0003964">
    <property type="term" value="F:RNA-directed DNA polymerase activity"/>
    <property type="evidence" value="ECO:0007669"/>
    <property type="project" value="UniProtKB-KW"/>
</dbReference>
<proteinExistence type="predicted"/>
<keyword evidence="1" id="KW-0808">Transferase</keyword>
<sequence>MASLTALMWIRKVRKEGYVWLGKVFYGSPYAHDKDESWNLLRSLKQNNDIPWFVSGDFNEVMYGFEKKGGLPREERRMEAFRSALEDC</sequence>
<protein>
    <submittedName>
        <fullName evidence="1">Reverse transcriptase</fullName>
    </submittedName>
</protein>
<reference evidence="1" key="1">
    <citation type="submission" date="2019-08" db="EMBL/GenBank/DDBJ databases">
        <authorList>
            <person name="Liu F."/>
        </authorList>
    </citation>
    <scope>NUCLEOTIDE SEQUENCE [LARGE SCALE GENOMIC DNA]</scope>
    <source>
        <strain evidence="1">PA1801</strain>
        <tissue evidence="1">Leaf</tissue>
    </source>
</reference>
<dbReference type="InterPro" id="IPR036691">
    <property type="entry name" value="Endo/exonu/phosph_ase_sf"/>
</dbReference>
<dbReference type="AlphaFoldDB" id="A0A5B6V7N5"/>
<evidence type="ECO:0000313" key="2">
    <source>
        <dbReference type="Proteomes" id="UP000325315"/>
    </source>
</evidence>
<keyword evidence="2" id="KW-1185">Reference proteome</keyword>
<dbReference type="Proteomes" id="UP000325315">
    <property type="component" value="Unassembled WGS sequence"/>
</dbReference>
<keyword evidence="1" id="KW-0695">RNA-directed DNA polymerase</keyword>
<dbReference type="SUPFAM" id="SSF56219">
    <property type="entry name" value="DNase I-like"/>
    <property type="match status" value="1"/>
</dbReference>
<keyword evidence="1" id="KW-0548">Nucleotidyltransferase</keyword>
<dbReference type="OrthoDB" id="1750221at2759"/>